<dbReference type="EMBL" id="JARBJD010000401">
    <property type="protein sequence ID" value="KAK2942540.1"/>
    <property type="molecule type" value="Genomic_DNA"/>
</dbReference>
<proteinExistence type="predicted"/>
<keyword evidence="2" id="KW-1133">Transmembrane helix</keyword>
<gene>
    <name evidence="3" type="ORF">BLNAU_22527</name>
</gene>
<reference evidence="3 4" key="1">
    <citation type="journal article" date="2022" name="bioRxiv">
        <title>Genomics of Preaxostyla Flagellates Illuminates Evolutionary Transitions and the Path Towards Mitochondrial Loss.</title>
        <authorList>
            <person name="Novak L.V.F."/>
            <person name="Treitli S.C."/>
            <person name="Pyrih J."/>
            <person name="Halakuc P."/>
            <person name="Pipaliya S.V."/>
            <person name="Vacek V."/>
            <person name="Brzon O."/>
            <person name="Soukal P."/>
            <person name="Eme L."/>
            <person name="Dacks J.B."/>
            <person name="Karnkowska A."/>
            <person name="Elias M."/>
            <person name="Hampl V."/>
        </authorList>
    </citation>
    <scope>NUCLEOTIDE SEQUENCE [LARGE SCALE GENOMIC DNA]</scope>
    <source>
        <strain evidence="3">NAU3</strain>
        <tissue evidence="3">Gut</tissue>
    </source>
</reference>
<feature type="transmembrane region" description="Helical" evidence="2">
    <location>
        <begin position="164"/>
        <end position="191"/>
    </location>
</feature>
<comment type="caution">
    <text evidence="3">The sequence shown here is derived from an EMBL/GenBank/DDBJ whole genome shotgun (WGS) entry which is preliminary data.</text>
</comment>
<protein>
    <submittedName>
        <fullName evidence="3">Uncharacterized protein</fullName>
    </submittedName>
</protein>
<accession>A0ABQ9WSS0</accession>
<organism evidence="3 4">
    <name type="scientific">Blattamonas nauphoetae</name>
    <dbReference type="NCBI Taxonomy" id="2049346"/>
    <lineage>
        <taxon>Eukaryota</taxon>
        <taxon>Metamonada</taxon>
        <taxon>Preaxostyla</taxon>
        <taxon>Oxymonadida</taxon>
        <taxon>Blattamonas</taxon>
    </lineage>
</organism>
<keyword evidence="2" id="KW-0812">Transmembrane</keyword>
<feature type="region of interest" description="Disordered" evidence="1">
    <location>
        <begin position="139"/>
        <end position="158"/>
    </location>
</feature>
<sequence>MKQVRFEDCESAKSSGAGMIWTNKLYMEDVLVSKCRAPVLPNGFLIRLSFDDWYSVPQFPSSEKSYEMKNCFVEHDDSGDFDHLDILFSIDASDLKDGRLDPSKITNLHSSSDKFIVGGTISAFSGEPEEVIPAFEDESATVAKKGSDPRSDADPEPEDPKLPIWALVVIIVGSVVFVAAVVIIIVVVVVVNKKKTAKTVHIDSTPAGNEWREQEMEAPDVSEG</sequence>
<keyword evidence="4" id="KW-1185">Reference proteome</keyword>
<name>A0ABQ9WSS0_9EUKA</name>
<feature type="compositionally biased region" description="Basic and acidic residues" evidence="1">
    <location>
        <begin position="145"/>
        <end position="158"/>
    </location>
</feature>
<evidence type="ECO:0000256" key="2">
    <source>
        <dbReference type="SAM" id="Phobius"/>
    </source>
</evidence>
<evidence type="ECO:0000256" key="1">
    <source>
        <dbReference type="SAM" id="MobiDB-lite"/>
    </source>
</evidence>
<evidence type="ECO:0000313" key="3">
    <source>
        <dbReference type="EMBL" id="KAK2942540.1"/>
    </source>
</evidence>
<dbReference type="Proteomes" id="UP001281761">
    <property type="component" value="Unassembled WGS sequence"/>
</dbReference>
<keyword evidence="2" id="KW-0472">Membrane</keyword>
<evidence type="ECO:0000313" key="4">
    <source>
        <dbReference type="Proteomes" id="UP001281761"/>
    </source>
</evidence>